<keyword evidence="2" id="KW-0812">Transmembrane</keyword>
<keyword evidence="2" id="KW-1133">Transmembrane helix</keyword>
<feature type="coiled-coil region" evidence="1">
    <location>
        <begin position="72"/>
        <end position="99"/>
    </location>
</feature>
<evidence type="ECO:0000256" key="1">
    <source>
        <dbReference type="SAM" id="Coils"/>
    </source>
</evidence>
<protein>
    <recommendedName>
        <fullName evidence="5">C3H1-type domain-containing protein</fullName>
    </recommendedName>
</protein>
<accession>A0A2H6KJL1</accession>
<gene>
    <name evidence="3" type="ORF">BOVATA_046750</name>
</gene>
<evidence type="ECO:0008006" key="5">
    <source>
        <dbReference type="Google" id="ProtNLM"/>
    </source>
</evidence>
<dbReference type="EMBL" id="BDSA01000020">
    <property type="protein sequence ID" value="GBE63182.1"/>
    <property type="molecule type" value="Genomic_DNA"/>
</dbReference>
<dbReference type="VEuPathDB" id="PiroplasmaDB:BOVATA_046750"/>
<organism evidence="3 4">
    <name type="scientific">Babesia ovata</name>
    <dbReference type="NCBI Taxonomy" id="189622"/>
    <lineage>
        <taxon>Eukaryota</taxon>
        <taxon>Sar</taxon>
        <taxon>Alveolata</taxon>
        <taxon>Apicomplexa</taxon>
        <taxon>Aconoidasida</taxon>
        <taxon>Piroplasmida</taxon>
        <taxon>Babesiidae</taxon>
        <taxon>Babesia</taxon>
    </lineage>
</organism>
<proteinExistence type="predicted"/>
<keyword evidence="2" id="KW-0472">Membrane</keyword>
<keyword evidence="1" id="KW-0175">Coiled coil</keyword>
<name>A0A2H6KJL1_9APIC</name>
<evidence type="ECO:0000313" key="3">
    <source>
        <dbReference type="EMBL" id="GBE63182.1"/>
    </source>
</evidence>
<dbReference type="Proteomes" id="UP000236319">
    <property type="component" value="Unassembled WGS sequence"/>
</dbReference>
<comment type="caution">
    <text evidence="3">The sequence shown here is derived from an EMBL/GenBank/DDBJ whole genome shotgun (WGS) entry which is preliminary data.</text>
</comment>
<dbReference type="GeneID" id="39876952"/>
<evidence type="ECO:0000256" key="2">
    <source>
        <dbReference type="SAM" id="Phobius"/>
    </source>
</evidence>
<sequence length="1756" mass="196323">MAFLHSVLKDVHDKQPYNVGKNILRDNVLSHFNGKLCSGHKGFQTVIDRVAQGVGEYNREVEDSNKKVSAPIIKLHKEMEELKKQVEGASDEQAEKALKSVSIILKESKRQAEIFVTHMNSAHRHIADLNTKCNINVIYAKNNISHESAVLHRCSDKAWDDYVTTYSTIRNTLRWLEKNVNEQIEKQVTDLVETLKFKVKNIKVKLEEIEYKLRDYLVELNNWITEAKKYIDNIRKRHIDKIIQREVGQDNYVKINYIGDALIKEAKEIYEAFRAAETYVEKLVGDALQAVKEMDAALRKDLKLVKDGIKEDVQKYVKNLNITELEGHVKSGLKTLKTSIVSDLQGYVKDYVTAVKDEVTKIINGNGKPQDCGLKGIKDKIVKDYAAQFSSDEGFWGAVQKWIQNILDTNEVIKEYFSNYVSYNSRFNITFNEKYFEGSTSRISKSHTDEIAEDIKEVIKNEGGIKIVSVQIRGDATENIQGYITAVQECITNFATTLGEKIKKEASDSNGRIKFVQGIVDAIELKVVKEGDRHKTTKSTLNEIVQIILHSIQSTATKVAEQFKSFTERNVSSSVTYKLGENLDAALKVVEPLEDKLGQAVVAGNGPVDPSAAYTSGKAIDLAGKTDEKLRQGVKLDAKQPLMQQFKTKYDVLYGKLENGQVDRTFGIRLGQQIGKDEQSSAPGGGPGADAKVTLDSKKFSKYLLSVDTSCLGTDKSDLSGTDPKEGKLPLAIGAIRDEGLDYLRNTLDDKIKGHDGVLYRFSKVITKNLNDLQTAIAGFADGIKWKLEALENENIDTKLAKIRDTLNNLRNDNLGEVITAAECYIDSEADELRHSTICSLQDFLHQQVKIAQTTLTTRARRNYVTSVKAMLQAFAQKVTQELSPLPAAIEEDLRIGFKGFMKTLDNSLEKTLKGQGEATRLQDFAYSFLTFMGPVKDYVNGEIVKVHRDENDKKNPKPSGEEDLYTTKLRIIFDALQSLLNHISTEKRYDCAFPMLVDSLSGAISKLKPASFELSNTPILDGLGKGLNKFVDQMRKAYINVYEGHPHPIDFNNLLKDKEDEPAKIPAEKSPVAKPKEQVLTPDGRNLSKVCLTTIHLLFNDLHKLFYNCAKKYRDLAVDGSAITDAEKNKLQKHLERHGFKIDNLITNTTGHNVAVKLGNGFSKHGEFNASPSANHINFNIYLKSVHASMKSNNVLRKLYDYLERYFYACHLSTFSATRYPCSVFEMLAWCSGLTYNVFYQKTMDQCNAMIKDEKDDLLRNMLYDVVAVHLPAISTPAYDLLVGIAGHGDAATYYGCDYFANKLGLHYPSNANSCFDMLLDVLRRIYSVSKFLLNRCRLYKSSFGWADCDFGTGVQTSGWQCSPEGDKLSSTADCSVGSPLHSYLTDSQRGLLPHALISFKGKLVCSTCSKSAGNMPCLTPLGFRSFSGSKRTGKDLCNVLGKLCGREGCMSNLYSCISCLVGLTPKTLTDVLSFYCQFAQSWDLMPLDTKPKHPIQCALYEQITATVACDAADARKLLNPCRVFYENATHVSHNIDSPDIKYLVGCNQKGCGSFIKPLNSTAYYTFAAKNAGKYLTWLLYVCPRLQTFLEQLKESFSNISCSDSGCRGCHHEGKCKSGKHGTESCDCASIAHCRGVLPVLYEHGLVYSEDGYTSTKTCSTFYKAIDGILNSKLLGDFLEAIDNFFLAVRKNFIWTLLALWSLSLLYLLHIAVVRLDVLRIRSHLRSPSSHRIAAQSLLAAARVKALANVKYFST</sequence>
<reference evidence="3 4" key="1">
    <citation type="journal article" date="2017" name="BMC Genomics">
        <title>Whole-genome assembly of Babesia ovata and comparative genomics between closely related pathogens.</title>
        <authorList>
            <person name="Yamagishi J."/>
            <person name="Asada M."/>
            <person name="Hakimi H."/>
            <person name="Tanaka T.Q."/>
            <person name="Sugimoto C."/>
            <person name="Kawazu S."/>
        </authorList>
    </citation>
    <scope>NUCLEOTIDE SEQUENCE [LARGE SCALE GENOMIC DNA]</scope>
    <source>
        <strain evidence="3 4">Miyake</strain>
    </source>
</reference>
<feature type="transmembrane region" description="Helical" evidence="2">
    <location>
        <begin position="1694"/>
        <end position="1717"/>
    </location>
</feature>
<keyword evidence="4" id="KW-1185">Reference proteome</keyword>
<dbReference type="RefSeq" id="XP_028869425.1">
    <property type="nucleotide sequence ID" value="XM_029013592.1"/>
</dbReference>
<evidence type="ECO:0000313" key="4">
    <source>
        <dbReference type="Proteomes" id="UP000236319"/>
    </source>
</evidence>
<dbReference type="OrthoDB" id="367094at2759"/>